<keyword evidence="2" id="KW-1185">Reference proteome</keyword>
<evidence type="ECO:0000313" key="1">
    <source>
        <dbReference type="EMBL" id="KAG5605196.1"/>
    </source>
</evidence>
<gene>
    <name evidence="1" type="ORF">H5410_026688</name>
</gene>
<dbReference type="OrthoDB" id="1306001at2759"/>
<sequence length="83" mass="10315">MRLRFRGSLKKLSPFGRFVGKSIRNQWQNFRRNVVIMVENGKKTTFWLDHWLDQLRTQHGWDLNFRRALNDWEIVRFPVYFRC</sequence>
<dbReference type="EMBL" id="JACXVP010000005">
    <property type="protein sequence ID" value="KAG5605196.1"/>
    <property type="molecule type" value="Genomic_DNA"/>
</dbReference>
<name>A0A9J5Z1D4_SOLCO</name>
<comment type="caution">
    <text evidence="1">The sequence shown here is derived from an EMBL/GenBank/DDBJ whole genome shotgun (WGS) entry which is preliminary data.</text>
</comment>
<accession>A0A9J5Z1D4</accession>
<dbReference type="Proteomes" id="UP000824120">
    <property type="component" value="Chromosome 5"/>
</dbReference>
<evidence type="ECO:0000313" key="2">
    <source>
        <dbReference type="Proteomes" id="UP000824120"/>
    </source>
</evidence>
<proteinExistence type="predicted"/>
<organism evidence="1 2">
    <name type="scientific">Solanum commersonii</name>
    <name type="common">Commerson's wild potato</name>
    <name type="synonym">Commerson's nightshade</name>
    <dbReference type="NCBI Taxonomy" id="4109"/>
    <lineage>
        <taxon>Eukaryota</taxon>
        <taxon>Viridiplantae</taxon>
        <taxon>Streptophyta</taxon>
        <taxon>Embryophyta</taxon>
        <taxon>Tracheophyta</taxon>
        <taxon>Spermatophyta</taxon>
        <taxon>Magnoliopsida</taxon>
        <taxon>eudicotyledons</taxon>
        <taxon>Gunneridae</taxon>
        <taxon>Pentapetalae</taxon>
        <taxon>asterids</taxon>
        <taxon>lamiids</taxon>
        <taxon>Solanales</taxon>
        <taxon>Solanaceae</taxon>
        <taxon>Solanoideae</taxon>
        <taxon>Solaneae</taxon>
        <taxon>Solanum</taxon>
    </lineage>
</organism>
<dbReference type="AlphaFoldDB" id="A0A9J5Z1D4"/>
<reference evidence="1 2" key="1">
    <citation type="submission" date="2020-09" db="EMBL/GenBank/DDBJ databases">
        <title>De no assembly of potato wild relative species, Solanum commersonii.</title>
        <authorList>
            <person name="Cho K."/>
        </authorList>
    </citation>
    <scope>NUCLEOTIDE SEQUENCE [LARGE SCALE GENOMIC DNA]</scope>
    <source>
        <strain evidence="1">LZ3.2</strain>
        <tissue evidence="1">Leaf</tissue>
    </source>
</reference>
<protein>
    <submittedName>
        <fullName evidence="1">Uncharacterized protein</fullName>
    </submittedName>
</protein>